<keyword evidence="1" id="KW-0732">Signal</keyword>
<evidence type="ECO:0000313" key="3">
    <source>
        <dbReference type="Proteomes" id="UP001365542"/>
    </source>
</evidence>
<keyword evidence="3" id="KW-1185">Reference proteome</keyword>
<dbReference type="Proteomes" id="UP001365542">
    <property type="component" value="Unassembled WGS sequence"/>
</dbReference>
<dbReference type="EMBL" id="JAVHJO010000007">
    <property type="protein sequence ID" value="KAK6538859.1"/>
    <property type="molecule type" value="Genomic_DNA"/>
</dbReference>
<accession>A0AAV9XCH8</accession>
<gene>
    <name evidence="2" type="ORF">TWF694_010419</name>
</gene>
<sequence>MQSFSFSKILFLCFVLVAQAAILPPWTLPFLGLGTPPPPPALQTTDISPQCGVNNGTYLCCDATFNGGAAIIKGVTTDRLGYQLPANTLNGYLCAKDVDTCPKAAVPVCCEVMFLFPFWGLWCQSP</sequence>
<evidence type="ECO:0000256" key="1">
    <source>
        <dbReference type="SAM" id="SignalP"/>
    </source>
</evidence>
<evidence type="ECO:0008006" key="4">
    <source>
        <dbReference type="Google" id="ProtNLM"/>
    </source>
</evidence>
<dbReference type="AlphaFoldDB" id="A0AAV9XCH8"/>
<name>A0AAV9XCH8_9PEZI</name>
<comment type="caution">
    <text evidence="2">The sequence shown here is derived from an EMBL/GenBank/DDBJ whole genome shotgun (WGS) entry which is preliminary data.</text>
</comment>
<protein>
    <recommendedName>
        <fullName evidence="4">Hydrophobin</fullName>
    </recommendedName>
</protein>
<feature type="signal peptide" evidence="1">
    <location>
        <begin position="1"/>
        <end position="20"/>
    </location>
</feature>
<feature type="chain" id="PRO_5043653847" description="Hydrophobin" evidence="1">
    <location>
        <begin position="21"/>
        <end position="126"/>
    </location>
</feature>
<reference evidence="2 3" key="1">
    <citation type="submission" date="2019-10" db="EMBL/GenBank/DDBJ databases">
        <authorList>
            <person name="Palmer J.M."/>
        </authorList>
    </citation>
    <scope>NUCLEOTIDE SEQUENCE [LARGE SCALE GENOMIC DNA]</scope>
    <source>
        <strain evidence="2 3">TWF694</strain>
    </source>
</reference>
<evidence type="ECO:0000313" key="2">
    <source>
        <dbReference type="EMBL" id="KAK6538859.1"/>
    </source>
</evidence>
<organism evidence="2 3">
    <name type="scientific">Orbilia ellipsospora</name>
    <dbReference type="NCBI Taxonomy" id="2528407"/>
    <lineage>
        <taxon>Eukaryota</taxon>
        <taxon>Fungi</taxon>
        <taxon>Dikarya</taxon>
        <taxon>Ascomycota</taxon>
        <taxon>Pezizomycotina</taxon>
        <taxon>Orbiliomycetes</taxon>
        <taxon>Orbiliales</taxon>
        <taxon>Orbiliaceae</taxon>
        <taxon>Orbilia</taxon>
    </lineage>
</organism>
<proteinExistence type="predicted"/>